<evidence type="ECO:0000259" key="3">
    <source>
        <dbReference type="Pfam" id="PF25023"/>
    </source>
</evidence>
<dbReference type="InterPro" id="IPR050708">
    <property type="entry name" value="T6SS_VgrG/RHS"/>
</dbReference>
<name>A0A1I2F8F3_9ACTN</name>
<evidence type="ECO:0000256" key="1">
    <source>
        <dbReference type="ARBA" id="ARBA00022737"/>
    </source>
</evidence>
<dbReference type="PANTHER" id="PTHR32305:SF17">
    <property type="entry name" value="TRNA NUCLEASE WAPA"/>
    <property type="match status" value="1"/>
</dbReference>
<feature type="region of interest" description="Disordered" evidence="2">
    <location>
        <begin position="1931"/>
        <end position="1988"/>
    </location>
</feature>
<dbReference type="InterPro" id="IPR031325">
    <property type="entry name" value="RHS_repeat"/>
</dbReference>
<dbReference type="EMBL" id="FONG01000007">
    <property type="protein sequence ID" value="SFF01313.1"/>
    <property type="molecule type" value="Genomic_DNA"/>
</dbReference>
<feature type="compositionally biased region" description="Pro residues" evidence="2">
    <location>
        <begin position="2146"/>
        <end position="2156"/>
    </location>
</feature>
<evidence type="ECO:0000313" key="5">
    <source>
        <dbReference type="Proteomes" id="UP000199323"/>
    </source>
</evidence>
<dbReference type="RefSeq" id="WP_245796046.1">
    <property type="nucleotide sequence ID" value="NZ_FONG01000007.1"/>
</dbReference>
<evidence type="ECO:0000256" key="2">
    <source>
        <dbReference type="SAM" id="MobiDB-lite"/>
    </source>
</evidence>
<accession>A0A1I2F8F3</accession>
<feature type="compositionally biased region" description="Polar residues" evidence="2">
    <location>
        <begin position="420"/>
        <end position="436"/>
    </location>
</feature>
<feature type="compositionally biased region" description="Polar residues" evidence="2">
    <location>
        <begin position="297"/>
        <end position="307"/>
    </location>
</feature>
<dbReference type="InterPro" id="IPR022385">
    <property type="entry name" value="Rhs_assc_core"/>
</dbReference>
<feature type="domain" description="Teneurin-like YD-shell" evidence="3">
    <location>
        <begin position="1727"/>
        <end position="1934"/>
    </location>
</feature>
<protein>
    <submittedName>
        <fullName evidence="4">RHS repeat-associated core domain-containing protein</fullName>
    </submittedName>
</protein>
<feature type="region of interest" description="Disordered" evidence="2">
    <location>
        <begin position="2138"/>
        <end position="2157"/>
    </location>
</feature>
<keyword evidence="1" id="KW-0677">Repeat</keyword>
<reference evidence="4 5" key="1">
    <citation type="submission" date="2016-10" db="EMBL/GenBank/DDBJ databases">
        <authorList>
            <person name="de Groot N.N."/>
        </authorList>
    </citation>
    <scope>NUCLEOTIDE SEQUENCE [LARGE SCALE GENOMIC DNA]</scope>
    <source>
        <strain evidence="4 5">CGMCC 4.3510</strain>
    </source>
</reference>
<dbReference type="Pfam" id="PF25023">
    <property type="entry name" value="TEN_YD-shell"/>
    <property type="match status" value="1"/>
</dbReference>
<evidence type="ECO:0000313" key="4">
    <source>
        <dbReference type="EMBL" id="SFF01313.1"/>
    </source>
</evidence>
<dbReference type="Proteomes" id="UP000199323">
    <property type="component" value="Unassembled WGS sequence"/>
</dbReference>
<keyword evidence="5" id="KW-1185">Reference proteome</keyword>
<dbReference type="Gene3D" id="2.180.10.10">
    <property type="entry name" value="RHS repeat-associated core"/>
    <property type="match status" value="1"/>
</dbReference>
<dbReference type="STRING" id="380248.SAMN05216251_107214"/>
<sequence length="2223" mass="233051">MSAGTRSGKVGRYLRGLVPTPWRPSRKRRAAYAATTAVVLAVSVALTLDCAPAVQARALTGTGGLGRPDLPPQRTSKVTPVTTLGAKAARTHVAAAKKADTAQADRGAAQRKVSWPAAGSASATLSGTGAATVKAGGLPVRIARASAAAASPSTARVGVRALGQQAADAAGVKGTLLAVDSTATGSTEVSVDYGAFASAYGGGWSGRLHLVRLPACALTTPAEARCRVRTPLDSHNDIAGHSVAATVDLTAADPGATTSTATSAVTSTAPSAAPATVLALEASPGESASGAGDISATPLSPSATWQAGNSSGSFDWSYDLDTPPPAAGPVPDLTLSYDSAGIDGRTASTNNQSTQLGEGFDLTSSYITRSYGVCDDDGVKDRFDQCWKYDNASLVLNGKSTELVKDDTSGTWRLKDDDASSVTHSTGADNGDQGDSTIDGAGEYWTVVTGEGTTYVFGLNKLPGAGTQRTNSVWTTPVFGDDSGEPGYTKGDAFADRSYNQAWRWNLDYVVDPHGNAMTYWYTAETNYYAKNNATTGTALYTRGGHLDTILYGQRSDTLFTADATQKVVLGYDERCFASDCTTLNKDSAHNWPDVPFDSVCASGATCHAVSPSFFTRKRLTKVETFVRSGAATYAPVDKWDFTEQFLDPGDIGDSSDQTMVLTALRHTGESGGSSLAMDPVTFTYRQLPNRVDATDDILPLNRPRIDTITSETGAITTVSLAPAECVRGSNMPAEDNDHKRCFPQYWHINGSEDAGLDWFHKYPVIAVLTTDPTGHGEGLEHSYSYADPAWHYNDDPFTPADERTWSQFRGYGQVTEVSGAAGTTQSRTVTVYMQGMDGDRIKGSTSTRPATVTGVALPGLTVPGLADTDRYAGFEREQVTYNGAAPESVTVSDPWSQRTATQHKSYADIEAYYVRTAKTSSSTYLTVPGTWRTDIQTAGYDGYGMRISSDDTGDTAVSGDETCTRTWYARNAAVGITSLTSRIRTVDRPCSVAETALNLPASAASRGNVLSDVATVFDNTSATAWSPSQVPTKGEATWTGRAAAYPAGATAGERPPTTWQTTSTATYDDTTAALGRIMSATDAAGSTTTTAYTPADTGPLTKVTITNAKGQKTYNYLDPARGLPLKAYDANNRITEKTYDALGRVTAAWLPNRSRSAGQTANTVFGYHLSATQPSWTSTGTLKADGSTYNTSYTIYDALQRSLQTQTPTPAGGRLLTDTRYDSRGLTYETFDDIHDATTAPNGTYTRAEYGEAPAQTETVFDGAERPTTTSLLVYGVQKRSATTSYTGDSTATTAAAGGSATRTITDALGRTVEERQYAGTVPTDPDYGGGVGVPYTSTRYTYTGDGKQATITGPDGAKWTYGYDLFGRQTSAADPDKGTTTTGYTADDKVSWTKDAAGRVVISAYDVLGRTTGSWRAPANADLTSTAEERTPANQLTSYGYDSVAKGLVDTSTRYVGGSGAGGLAYTRKVTAYDSLDRATGTELDLPDSDPLVTSGAVADTLKFSTYYNIDGTQQYVSTPAAGGMGSEIVSTGYDSVGLPTTLSGSTGYVLDTSYSATGQPLLTTLGTSAAAEVKKAYITNVFEEGTQRLLDSHVTDQTHPYMLQDLQYSYDDAGNVTAIKDPTTLGGTGAADNQCFAYDGYQRLTESWTPADGDCATASRTAAKLGGASPYWTSYTYSSGGLRSTETRHTTSGDSRRTYCYTGSQPHALTAVTGAASCTGVTPQYGYDATGNTTGRPDGTAAQTLAWDAEGDLGSVSEQHGTTTDTTGYVYDADGKLIIRRNASGETVLYLDGITEVHLDNSDAAPSYWAQRTYSAGGVPVAVRTGKSGGTTLSWIAGDQHGTSSLAVDAATQAVTKRYTTPFGAPRSGGSGNWPDDKGFLGKAADPDTGLTYIGARAYDPVTGRFISVDPALETDRPQTLNGYTYAANNPATDSDPTGERLKCGGPDDPACPTGNGANGNGGYTPPPKKMKSSSTSGKSGDKTTAHNMAVRKAVREIRKQLRAMGVKKYKVFLSLTVPGGGKKNCLYGGNPTPGPSCGNGIPDIAVQDDKTGIYFIWEVKSAGEADKAVKEADWYVKAMRANGDRAVKGWTIGGPYRMRNGDYVIGPEEGSVIYGKPNERKFKRVLSSAPAAAMQAQQANPVPTPTPGPGPGYYPDIAYQPGLGSVPLAQDGGSLMPLIVPIVIIGAPLAGAAVVAGGGEVAAGVTTVAVSQAMFELAA</sequence>
<dbReference type="NCBIfam" id="TIGR03696">
    <property type="entry name" value="Rhs_assc_core"/>
    <property type="match status" value="1"/>
</dbReference>
<dbReference type="PANTHER" id="PTHR32305">
    <property type="match status" value="1"/>
</dbReference>
<organism evidence="4 5">
    <name type="scientific">Actinacidiphila alni</name>
    <dbReference type="NCBI Taxonomy" id="380248"/>
    <lineage>
        <taxon>Bacteria</taxon>
        <taxon>Bacillati</taxon>
        <taxon>Actinomycetota</taxon>
        <taxon>Actinomycetes</taxon>
        <taxon>Kitasatosporales</taxon>
        <taxon>Streptomycetaceae</taxon>
        <taxon>Actinacidiphila</taxon>
    </lineage>
</organism>
<gene>
    <name evidence="4" type="ORF">SAMN05216251_107214</name>
</gene>
<feature type="region of interest" description="Disordered" evidence="2">
    <location>
        <begin position="283"/>
        <end position="307"/>
    </location>
</feature>
<proteinExistence type="predicted"/>
<feature type="region of interest" description="Disordered" evidence="2">
    <location>
        <begin position="415"/>
        <end position="437"/>
    </location>
</feature>
<dbReference type="InterPro" id="IPR056823">
    <property type="entry name" value="TEN-like_YD-shell"/>
</dbReference>
<dbReference type="Pfam" id="PF05593">
    <property type="entry name" value="RHS_repeat"/>
    <property type="match status" value="1"/>
</dbReference>